<keyword evidence="1 3" id="KW-0853">WD repeat</keyword>
<evidence type="ECO:0000313" key="6">
    <source>
        <dbReference type="Proteomes" id="UP000241890"/>
    </source>
</evidence>
<feature type="repeat" description="WD" evidence="3">
    <location>
        <begin position="185"/>
        <end position="224"/>
    </location>
</feature>
<feature type="domain" description="F-box" evidence="4">
    <location>
        <begin position="97"/>
        <end position="131"/>
    </location>
</feature>
<evidence type="ECO:0000256" key="2">
    <source>
        <dbReference type="ARBA" id="ARBA00022737"/>
    </source>
</evidence>
<dbReference type="InterPro" id="IPR036322">
    <property type="entry name" value="WD40_repeat_dom_sf"/>
</dbReference>
<dbReference type="PANTHER" id="PTHR22847:SF637">
    <property type="entry name" value="WD REPEAT DOMAIN 5B"/>
    <property type="match status" value="1"/>
</dbReference>
<dbReference type="PANTHER" id="PTHR22847">
    <property type="entry name" value="WD40 REPEAT PROTEIN"/>
    <property type="match status" value="1"/>
</dbReference>
<keyword evidence="2" id="KW-0677">Repeat</keyword>
<dbReference type="EMBL" id="BEYU01000128">
    <property type="protein sequence ID" value="GBG32719.1"/>
    <property type="molecule type" value="Genomic_DNA"/>
</dbReference>
<dbReference type="PROSITE" id="PS50294">
    <property type="entry name" value="WD_REPEATS_REGION"/>
    <property type="match status" value="1"/>
</dbReference>
<organism evidence="5 6">
    <name type="scientific">Hondaea fermentalgiana</name>
    <dbReference type="NCBI Taxonomy" id="2315210"/>
    <lineage>
        <taxon>Eukaryota</taxon>
        <taxon>Sar</taxon>
        <taxon>Stramenopiles</taxon>
        <taxon>Bigyra</taxon>
        <taxon>Labyrinthulomycetes</taxon>
        <taxon>Thraustochytrida</taxon>
        <taxon>Thraustochytriidae</taxon>
        <taxon>Hondaea</taxon>
    </lineage>
</organism>
<dbReference type="AlphaFoldDB" id="A0A2R5GQY1"/>
<dbReference type="OrthoDB" id="190105at2759"/>
<name>A0A2R5GQY1_9STRA</name>
<reference evidence="5 6" key="1">
    <citation type="submission" date="2017-12" db="EMBL/GenBank/DDBJ databases">
        <title>Sequencing, de novo assembly and annotation of complete genome of a new Thraustochytrid species, strain FCC1311.</title>
        <authorList>
            <person name="Sedici K."/>
            <person name="Godart F."/>
            <person name="Aiese Cigliano R."/>
            <person name="Sanseverino W."/>
            <person name="Barakat M."/>
            <person name="Ortet P."/>
            <person name="Marechal E."/>
            <person name="Cagnac O."/>
            <person name="Amato A."/>
        </authorList>
    </citation>
    <scope>NUCLEOTIDE SEQUENCE [LARGE SCALE GENOMIC DNA]</scope>
</reference>
<dbReference type="GO" id="GO:1990234">
    <property type="term" value="C:transferase complex"/>
    <property type="evidence" value="ECO:0007669"/>
    <property type="project" value="UniProtKB-ARBA"/>
</dbReference>
<feature type="repeat" description="WD" evidence="3">
    <location>
        <begin position="355"/>
        <end position="394"/>
    </location>
</feature>
<accession>A0A2R5GQY1</accession>
<dbReference type="Pfam" id="PF00400">
    <property type="entry name" value="WD40"/>
    <property type="match status" value="4"/>
</dbReference>
<protein>
    <submittedName>
        <fullName evidence="5">F-box/WD repeat-containing protein 7</fullName>
    </submittedName>
</protein>
<comment type="caution">
    <text evidence="5">The sequence shown here is derived from an EMBL/GenBank/DDBJ whole genome shotgun (WGS) entry which is preliminary data.</text>
</comment>
<dbReference type="SUPFAM" id="SSF50978">
    <property type="entry name" value="WD40 repeat-like"/>
    <property type="match status" value="1"/>
</dbReference>
<dbReference type="Proteomes" id="UP000241890">
    <property type="component" value="Unassembled WGS sequence"/>
</dbReference>
<evidence type="ECO:0000256" key="3">
    <source>
        <dbReference type="PROSITE-ProRule" id="PRU00221"/>
    </source>
</evidence>
<evidence type="ECO:0000259" key="4">
    <source>
        <dbReference type="Pfam" id="PF00646"/>
    </source>
</evidence>
<feature type="repeat" description="WD" evidence="3">
    <location>
        <begin position="314"/>
        <end position="343"/>
    </location>
</feature>
<sequence length="523" mass="58589">MGMDRGAREDALVALAQATAREQCGAGSGARGKEGSGTMRLDSILQSLRREALGLRSDNGGGQDLAKLDSATGNGHTLRARAPSTVPTVDFLDSRTMPNALRRIILCFLDLRALARASCVSTDWRKLVCRPSADWIWHQEFKRLHGSSTFMRNLEMYGKTWRGLCLLQEQSKLGWRNGTVEKREFSGHKDRVRHVRIRQDTVVSASWDRTLRMIDLSEEKNLDEAQQPSVLKKVASHGGSVFGVWFDGRVAVTCSEDCTIKIWYVHEDNKKMELRGHTTPVYRVVMMSSEVLVSCAKDFVGVWHWPSCTLSKRLVGHRHDVHRIQVSDSLIVTGSYDTTVRVWLYPSLIVAWASDRVHTGGVSSLHFMGDILATGSARGEIFIWELSTGILKHKIESSYHDDKTISCIMVSGKRVITSSNLDNRSNYGYVCIWDAVMGTLVNRFQEPFYINALRTDFGFIFCACSDGVMRIRNPTDDFEVLSEFRHGMSNLYDVDVQGQHAVTCGLDGKVVVWTVKGVDTDIS</sequence>
<dbReference type="Pfam" id="PF00646">
    <property type="entry name" value="F-box"/>
    <property type="match status" value="1"/>
</dbReference>
<dbReference type="InParanoid" id="A0A2R5GQY1"/>
<dbReference type="PROSITE" id="PS50082">
    <property type="entry name" value="WD_REPEATS_2"/>
    <property type="match status" value="3"/>
</dbReference>
<keyword evidence="6" id="KW-1185">Reference proteome</keyword>
<evidence type="ECO:0000313" key="5">
    <source>
        <dbReference type="EMBL" id="GBG32719.1"/>
    </source>
</evidence>
<dbReference type="InterPro" id="IPR036047">
    <property type="entry name" value="F-box-like_dom_sf"/>
</dbReference>
<dbReference type="InterPro" id="IPR015943">
    <property type="entry name" value="WD40/YVTN_repeat-like_dom_sf"/>
</dbReference>
<dbReference type="InterPro" id="IPR001810">
    <property type="entry name" value="F-box_dom"/>
</dbReference>
<proteinExistence type="predicted"/>
<gene>
    <name evidence="5" type="ORF">FCC1311_089442</name>
</gene>
<evidence type="ECO:0000256" key="1">
    <source>
        <dbReference type="ARBA" id="ARBA00022574"/>
    </source>
</evidence>
<dbReference type="Gene3D" id="1.20.1280.50">
    <property type="match status" value="1"/>
</dbReference>
<dbReference type="InterPro" id="IPR001680">
    <property type="entry name" value="WD40_rpt"/>
</dbReference>
<dbReference type="SUPFAM" id="SSF81383">
    <property type="entry name" value="F-box domain"/>
    <property type="match status" value="1"/>
</dbReference>
<dbReference type="SMART" id="SM00320">
    <property type="entry name" value="WD40"/>
    <property type="match status" value="8"/>
</dbReference>
<dbReference type="Gene3D" id="2.130.10.10">
    <property type="entry name" value="YVTN repeat-like/Quinoprotein amine dehydrogenase"/>
    <property type="match status" value="2"/>
</dbReference>